<protein>
    <submittedName>
        <fullName evidence="2">Uncharacterized protein</fullName>
    </submittedName>
</protein>
<dbReference type="AlphaFoldDB" id="A0AAN6TJ72"/>
<sequence length="177" mass="18699">MVRAGVLHPVLQPTERRRGQWAREDVDSKMHPVRKDEEGTTGSESKNSGLSLSAAAAQGTVASFGVGAGGMARKKGTSVCPPKPLGVNKAGQIAWGGQEPEVQVPQGAKGVSTCELGVSIRLNNQTPRYAPAPWPQRYPIATVTGCLTNFLVSFLSGIKDVFNLYPVMSLPDSLSSP</sequence>
<gene>
    <name evidence="2" type="ORF">N656DRAFT_381427</name>
</gene>
<evidence type="ECO:0000313" key="2">
    <source>
        <dbReference type="EMBL" id="KAK4115469.1"/>
    </source>
</evidence>
<keyword evidence="3" id="KW-1185">Reference proteome</keyword>
<comment type="caution">
    <text evidence="2">The sequence shown here is derived from an EMBL/GenBank/DDBJ whole genome shotgun (WGS) entry which is preliminary data.</text>
</comment>
<evidence type="ECO:0000313" key="3">
    <source>
        <dbReference type="Proteomes" id="UP001302812"/>
    </source>
</evidence>
<dbReference type="EMBL" id="MU853334">
    <property type="protein sequence ID" value="KAK4115469.1"/>
    <property type="molecule type" value="Genomic_DNA"/>
</dbReference>
<reference evidence="2" key="2">
    <citation type="submission" date="2023-05" db="EMBL/GenBank/DDBJ databases">
        <authorList>
            <consortium name="Lawrence Berkeley National Laboratory"/>
            <person name="Steindorff A."/>
            <person name="Hensen N."/>
            <person name="Bonometti L."/>
            <person name="Westerberg I."/>
            <person name="Brannstrom I.O."/>
            <person name="Guillou S."/>
            <person name="Cros-Aarteil S."/>
            <person name="Calhoun S."/>
            <person name="Haridas S."/>
            <person name="Kuo A."/>
            <person name="Mondo S."/>
            <person name="Pangilinan J."/>
            <person name="Riley R."/>
            <person name="Labutti K."/>
            <person name="Andreopoulos B."/>
            <person name="Lipzen A."/>
            <person name="Chen C."/>
            <person name="Yanf M."/>
            <person name="Daum C."/>
            <person name="Ng V."/>
            <person name="Clum A."/>
            <person name="Ohm R."/>
            <person name="Martin F."/>
            <person name="Silar P."/>
            <person name="Natvig D."/>
            <person name="Lalanne C."/>
            <person name="Gautier V."/>
            <person name="Ament-Velasquez S.L."/>
            <person name="Kruys A."/>
            <person name="Hutchinson M.I."/>
            <person name="Powell A.J."/>
            <person name="Barry K."/>
            <person name="Miller A.N."/>
            <person name="Grigoriev I.V."/>
            <person name="Debuchy R."/>
            <person name="Gladieux P."/>
            <person name="Thoren M.H."/>
            <person name="Johannesson H."/>
        </authorList>
    </citation>
    <scope>NUCLEOTIDE SEQUENCE</scope>
    <source>
        <strain evidence="2">CBS 508.74</strain>
    </source>
</reference>
<evidence type="ECO:0000256" key="1">
    <source>
        <dbReference type="SAM" id="MobiDB-lite"/>
    </source>
</evidence>
<name>A0AAN6TJ72_9PEZI</name>
<dbReference type="Proteomes" id="UP001302812">
    <property type="component" value="Unassembled WGS sequence"/>
</dbReference>
<reference evidence="2" key="1">
    <citation type="journal article" date="2023" name="Mol. Phylogenet. Evol.">
        <title>Genome-scale phylogeny and comparative genomics of the fungal order Sordariales.</title>
        <authorList>
            <person name="Hensen N."/>
            <person name="Bonometti L."/>
            <person name="Westerberg I."/>
            <person name="Brannstrom I.O."/>
            <person name="Guillou S."/>
            <person name="Cros-Aarteil S."/>
            <person name="Calhoun S."/>
            <person name="Haridas S."/>
            <person name="Kuo A."/>
            <person name="Mondo S."/>
            <person name="Pangilinan J."/>
            <person name="Riley R."/>
            <person name="LaButti K."/>
            <person name="Andreopoulos B."/>
            <person name="Lipzen A."/>
            <person name="Chen C."/>
            <person name="Yan M."/>
            <person name="Daum C."/>
            <person name="Ng V."/>
            <person name="Clum A."/>
            <person name="Steindorff A."/>
            <person name="Ohm R.A."/>
            <person name="Martin F."/>
            <person name="Silar P."/>
            <person name="Natvig D.O."/>
            <person name="Lalanne C."/>
            <person name="Gautier V."/>
            <person name="Ament-Velasquez S.L."/>
            <person name="Kruys A."/>
            <person name="Hutchinson M.I."/>
            <person name="Powell A.J."/>
            <person name="Barry K."/>
            <person name="Miller A.N."/>
            <person name="Grigoriev I.V."/>
            <person name="Debuchy R."/>
            <person name="Gladieux P."/>
            <person name="Hiltunen Thoren M."/>
            <person name="Johannesson H."/>
        </authorList>
    </citation>
    <scope>NUCLEOTIDE SEQUENCE</scope>
    <source>
        <strain evidence="2">CBS 508.74</strain>
    </source>
</reference>
<feature type="compositionally biased region" description="Basic and acidic residues" evidence="1">
    <location>
        <begin position="14"/>
        <end position="38"/>
    </location>
</feature>
<accession>A0AAN6TJ72</accession>
<organism evidence="2 3">
    <name type="scientific">Canariomyces notabilis</name>
    <dbReference type="NCBI Taxonomy" id="2074819"/>
    <lineage>
        <taxon>Eukaryota</taxon>
        <taxon>Fungi</taxon>
        <taxon>Dikarya</taxon>
        <taxon>Ascomycota</taxon>
        <taxon>Pezizomycotina</taxon>
        <taxon>Sordariomycetes</taxon>
        <taxon>Sordariomycetidae</taxon>
        <taxon>Sordariales</taxon>
        <taxon>Chaetomiaceae</taxon>
        <taxon>Canariomyces</taxon>
    </lineage>
</organism>
<feature type="region of interest" description="Disordered" evidence="1">
    <location>
        <begin position="1"/>
        <end position="50"/>
    </location>
</feature>
<proteinExistence type="predicted"/>
<feature type="compositionally biased region" description="Polar residues" evidence="1">
    <location>
        <begin position="40"/>
        <end position="49"/>
    </location>
</feature>
<dbReference type="RefSeq" id="XP_064673039.1">
    <property type="nucleotide sequence ID" value="XM_064809455.1"/>
</dbReference>
<dbReference type="GeneID" id="89933579"/>